<accession>A0A5J4YRU1</accession>
<comment type="subcellular location">
    <subcellularLocation>
        <location evidence="1">Membrane</location>
        <topology evidence="1">Multi-pass membrane protein</topology>
    </subcellularLocation>
</comment>
<keyword evidence="9" id="KW-1185">Reference proteome</keyword>
<dbReference type="InterPro" id="IPR050186">
    <property type="entry name" value="TPT_transporter"/>
</dbReference>
<feature type="region of interest" description="Disordered" evidence="5">
    <location>
        <begin position="78"/>
        <end position="97"/>
    </location>
</feature>
<keyword evidence="2 6" id="KW-0812">Transmembrane</keyword>
<feature type="transmembrane region" description="Helical" evidence="6">
    <location>
        <begin position="281"/>
        <end position="300"/>
    </location>
</feature>
<gene>
    <name evidence="8" type="ORF">FVE85_4001</name>
</gene>
<dbReference type="GO" id="GO:0016020">
    <property type="term" value="C:membrane"/>
    <property type="evidence" value="ECO:0007669"/>
    <property type="project" value="UniProtKB-SubCell"/>
</dbReference>
<dbReference type="AlphaFoldDB" id="A0A5J4YRU1"/>
<feature type="transmembrane region" description="Helical" evidence="6">
    <location>
        <begin position="438"/>
        <end position="459"/>
    </location>
</feature>
<evidence type="ECO:0000256" key="4">
    <source>
        <dbReference type="ARBA" id="ARBA00023136"/>
    </source>
</evidence>
<evidence type="ECO:0000256" key="2">
    <source>
        <dbReference type="ARBA" id="ARBA00022692"/>
    </source>
</evidence>
<keyword evidence="3 6" id="KW-1133">Transmembrane helix</keyword>
<keyword evidence="4 6" id="KW-0472">Membrane</keyword>
<feature type="transmembrane region" description="Helical" evidence="6">
    <location>
        <begin position="192"/>
        <end position="216"/>
    </location>
</feature>
<evidence type="ECO:0000256" key="1">
    <source>
        <dbReference type="ARBA" id="ARBA00004141"/>
    </source>
</evidence>
<evidence type="ECO:0000256" key="5">
    <source>
        <dbReference type="SAM" id="MobiDB-lite"/>
    </source>
</evidence>
<dbReference type="InterPro" id="IPR037185">
    <property type="entry name" value="EmrE-like"/>
</dbReference>
<dbReference type="PANTHER" id="PTHR11132">
    <property type="entry name" value="SOLUTE CARRIER FAMILY 35"/>
    <property type="match status" value="1"/>
</dbReference>
<name>A0A5J4YRU1_PORPP</name>
<evidence type="ECO:0000256" key="3">
    <source>
        <dbReference type="ARBA" id="ARBA00022989"/>
    </source>
</evidence>
<reference evidence="9" key="1">
    <citation type="journal article" date="2019" name="Nat. Commun.">
        <title>Expansion of phycobilisome linker gene families in mesophilic red algae.</title>
        <authorList>
            <person name="Lee J."/>
            <person name="Kim D."/>
            <person name="Bhattacharya D."/>
            <person name="Yoon H.S."/>
        </authorList>
    </citation>
    <scope>NUCLEOTIDE SEQUENCE [LARGE SCALE GENOMIC DNA]</scope>
    <source>
        <strain evidence="9">CCMP 1328</strain>
    </source>
</reference>
<feature type="transmembrane region" description="Helical" evidence="6">
    <location>
        <begin position="342"/>
        <end position="363"/>
    </location>
</feature>
<organism evidence="8 9">
    <name type="scientific">Porphyridium purpureum</name>
    <name type="common">Red alga</name>
    <name type="synonym">Porphyridium cruentum</name>
    <dbReference type="NCBI Taxonomy" id="35688"/>
    <lineage>
        <taxon>Eukaryota</taxon>
        <taxon>Rhodophyta</taxon>
        <taxon>Bangiophyceae</taxon>
        <taxon>Porphyridiales</taxon>
        <taxon>Porphyridiaceae</taxon>
        <taxon>Porphyridium</taxon>
    </lineage>
</organism>
<protein>
    <submittedName>
        <fullName evidence="8">Phosphoenolpyruvate/phosphate translocator 2, chloroplastic</fullName>
    </submittedName>
</protein>
<comment type="caution">
    <text evidence="8">The sequence shown here is derived from an EMBL/GenBank/DDBJ whole genome shotgun (WGS) entry which is preliminary data.</text>
</comment>
<dbReference type="EMBL" id="VRMN01000005">
    <property type="protein sequence ID" value="KAA8494026.1"/>
    <property type="molecule type" value="Genomic_DNA"/>
</dbReference>
<dbReference type="OrthoDB" id="6418713at2759"/>
<feature type="domain" description="Sugar phosphate transporter" evidence="7">
    <location>
        <begin position="168"/>
        <end position="455"/>
    </location>
</feature>
<sequence length="486" mass="52510">MYAFAHVGVARPRTHLRRNARSGGDGVIALADGKWLARKGRASSLLPPSGLISGRCRQLVAFRMLTSRGSRYVCMNSSSSSFPSQSSSPSSADGRDASGAAVNVEAAAASRKAGGNGARFEELGEDSNLAARQVDDGSLSAESSFVPQPLFRKDRFRVPKTLKDTVILGLLFGVWYYSNTVFNVYNKQVLKVYPYAWTCTFVQFFVASITMSSLWVTGFKETPHLSRENLKRCVPLGVLHMAGFLLTNMSLGAVSVAFTHTVKATEPFFSVALSPSMLGEVPTWGILGSLFPIVAGVVLASANEASFTWFGFLSALGSNLALQSRNVYSKRFLKKGTQIDNINLFAVITIVAMLIMAPLTLLIEGFKLGPQTMAASGFPAVKLWRMLVLGGLMRCADVLASYMILNRVSPVTHSVGNCVKRAVVIVMSVIVFRTPLNWLNIVGTVTALLGVLVYSLMVVGCKQNYFGPDHPLCQPIFESFEDGAGI</sequence>
<dbReference type="InterPro" id="IPR004853">
    <property type="entry name" value="Sugar_P_trans_dom"/>
</dbReference>
<evidence type="ECO:0000313" key="8">
    <source>
        <dbReference type="EMBL" id="KAA8494026.1"/>
    </source>
</evidence>
<dbReference type="SUPFAM" id="SSF103481">
    <property type="entry name" value="Multidrug resistance efflux transporter EmrE"/>
    <property type="match status" value="2"/>
</dbReference>
<evidence type="ECO:0000256" key="6">
    <source>
        <dbReference type="SAM" id="Phobius"/>
    </source>
</evidence>
<keyword evidence="8" id="KW-0670">Pyruvate</keyword>
<evidence type="ECO:0000313" key="9">
    <source>
        <dbReference type="Proteomes" id="UP000324585"/>
    </source>
</evidence>
<feature type="transmembrane region" description="Helical" evidence="6">
    <location>
        <begin position="236"/>
        <end position="260"/>
    </location>
</feature>
<feature type="transmembrane region" description="Helical" evidence="6">
    <location>
        <begin position="166"/>
        <end position="185"/>
    </location>
</feature>
<evidence type="ECO:0000259" key="7">
    <source>
        <dbReference type="Pfam" id="PF03151"/>
    </source>
</evidence>
<feature type="transmembrane region" description="Helical" evidence="6">
    <location>
        <begin position="383"/>
        <end position="405"/>
    </location>
</feature>
<dbReference type="Proteomes" id="UP000324585">
    <property type="component" value="Unassembled WGS sequence"/>
</dbReference>
<dbReference type="Pfam" id="PF03151">
    <property type="entry name" value="TPT"/>
    <property type="match status" value="1"/>
</dbReference>
<proteinExistence type="predicted"/>